<keyword evidence="2" id="KW-1185">Reference proteome</keyword>
<evidence type="ECO:0000313" key="2">
    <source>
        <dbReference type="Proteomes" id="UP000650424"/>
    </source>
</evidence>
<proteinExistence type="predicted"/>
<name>A0ABR6ZND9_9BURK</name>
<sequence length="60" mass="6854">MQTTTKPLTNEERQLVEAAHQAALDKLKTTTHPVKRQCLLEELTEWCALLGYPAPTQLRH</sequence>
<dbReference type="RefSeq" id="WP_186946547.1">
    <property type="nucleotide sequence ID" value="NZ_JACOGF010000003.1"/>
</dbReference>
<gene>
    <name evidence="1" type="ORF">H8L32_07520</name>
</gene>
<comment type="caution">
    <text evidence="1">The sequence shown here is derived from an EMBL/GenBank/DDBJ whole genome shotgun (WGS) entry which is preliminary data.</text>
</comment>
<reference evidence="1 2" key="1">
    <citation type="submission" date="2020-08" db="EMBL/GenBank/DDBJ databases">
        <title>Novel species isolated from subtropical streams in China.</title>
        <authorList>
            <person name="Lu H."/>
        </authorList>
    </citation>
    <scope>NUCLEOTIDE SEQUENCE [LARGE SCALE GENOMIC DNA]</scope>
    <source>
        <strain evidence="1 2">CY18W</strain>
    </source>
</reference>
<dbReference type="Proteomes" id="UP000650424">
    <property type="component" value="Unassembled WGS sequence"/>
</dbReference>
<accession>A0ABR6ZND9</accession>
<protein>
    <submittedName>
        <fullName evidence="1">Uncharacterized protein</fullName>
    </submittedName>
</protein>
<evidence type="ECO:0000313" key="1">
    <source>
        <dbReference type="EMBL" id="MBC3917319.1"/>
    </source>
</evidence>
<dbReference type="EMBL" id="JACOGF010000003">
    <property type="protein sequence ID" value="MBC3917319.1"/>
    <property type="molecule type" value="Genomic_DNA"/>
</dbReference>
<organism evidence="1 2">
    <name type="scientific">Undibacterium hunanense</name>
    <dbReference type="NCBI Taxonomy" id="2762292"/>
    <lineage>
        <taxon>Bacteria</taxon>
        <taxon>Pseudomonadati</taxon>
        <taxon>Pseudomonadota</taxon>
        <taxon>Betaproteobacteria</taxon>
        <taxon>Burkholderiales</taxon>
        <taxon>Oxalobacteraceae</taxon>
        <taxon>Undibacterium</taxon>
    </lineage>
</organism>